<dbReference type="AlphaFoldDB" id="A0A6M3LKH9"/>
<proteinExistence type="predicted"/>
<reference evidence="2" key="1">
    <citation type="submission" date="2020-03" db="EMBL/GenBank/DDBJ databases">
        <title>The deep terrestrial virosphere.</title>
        <authorList>
            <person name="Holmfeldt K."/>
            <person name="Nilsson E."/>
            <person name="Simone D."/>
            <person name="Lopez-Fernandez M."/>
            <person name="Wu X."/>
            <person name="de Brujin I."/>
            <person name="Lundin D."/>
            <person name="Andersson A."/>
            <person name="Bertilsson S."/>
            <person name="Dopson M."/>
        </authorList>
    </citation>
    <scope>NUCLEOTIDE SEQUENCE</scope>
    <source>
        <strain evidence="1">MM415B04349</strain>
        <strain evidence="2">MM415B05108</strain>
    </source>
</reference>
<gene>
    <name evidence="1" type="ORF">MM415B04349_0011</name>
    <name evidence="2" type="ORF">MM415B05108_0014</name>
</gene>
<dbReference type="EMBL" id="MT143125">
    <property type="protein sequence ID" value="QJA93145.1"/>
    <property type="molecule type" value="Genomic_DNA"/>
</dbReference>
<evidence type="ECO:0000313" key="1">
    <source>
        <dbReference type="EMBL" id="QJA93145.1"/>
    </source>
</evidence>
<organism evidence="2">
    <name type="scientific">viral metagenome</name>
    <dbReference type="NCBI Taxonomy" id="1070528"/>
    <lineage>
        <taxon>unclassified sequences</taxon>
        <taxon>metagenomes</taxon>
        <taxon>organismal metagenomes</taxon>
    </lineage>
</organism>
<protein>
    <submittedName>
        <fullName evidence="2">Uncharacterized protein</fullName>
    </submittedName>
</protein>
<evidence type="ECO:0000313" key="2">
    <source>
        <dbReference type="EMBL" id="QJA95877.1"/>
    </source>
</evidence>
<name>A0A6M3LKH9_9ZZZZ</name>
<accession>A0A6M3LKH9</accession>
<sequence length="81" mass="9306">MNNEIEKKIERITCPFCFQTVEGSVRYCEDNKSCGGHGIINTTKHCCLGIEKHAKNKINLEVQNEDSLEEYNDSYNEYGDN</sequence>
<dbReference type="EMBL" id="MT143351">
    <property type="protein sequence ID" value="QJA95877.1"/>
    <property type="molecule type" value="Genomic_DNA"/>
</dbReference>